<evidence type="ECO:0000313" key="4">
    <source>
        <dbReference type="Proteomes" id="UP000323876"/>
    </source>
</evidence>
<dbReference type="CDD" id="cd12797">
    <property type="entry name" value="M23_peptidase"/>
    <property type="match status" value="1"/>
</dbReference>
<feature type="domain" description="SH3b" evidence="2">
    <location>
        <begin position="361"/>
        <end position="437"/>
    </location>
</feature>
<accession>A0A5N0EEP3</accession>
<dbReference type="Pfam" id="PF08239">
    <property type="entry name" value="SH3_3"/>
    <property type="match status" value="1"/>
</dbReference>
<evidence type="ECO:0000259" key="2">
    <source>
        <dbReference type="PROSITE" id="PS51781"/>
    </source>
</evidence>
<dbReference type="InterPro" id="IPR003646">
    <property type="entry name" value="SH3-like_bac-type"/>
</dbReference>
<dbReference type="Pfam" id="PF01551">
    <property type="entry name" value="Peptidase_M23"/>
    <property type="match status" value="1"/>
</dbReference>
<reference evidence="3 4" key="1">
    <citation type="submission" date="2019-09" db="EMBL/GenBank/DDBJ databases">
        <authorList>
            <person name="Wang X."/>
        </authorList>
    </citation>
    <scope>NUCLEOTIDE SEQUENCE [LARGE SCALE GENOMIC DNA]</scope>
    <source>
        <strain evidence="3 4">CICC 11023</strain>
    </source>
</reference>
<feature type="compositionally biased region" description="Acidic residues" evidence="1">
    <location>
        <begin position="472"/>
        <end position="499"/>
    </location>
</feature>
<dbReference type="SUPFAM" id="SSF51261">
    <property type="entry name" value="Duplicated hybrid motif"/>
    <property type="match status" value="1"/>
</dbReference>
<dbReference type="AlphaFoldDB" id="A0A5N0EEP3"/>
<keyword evidence="4" id="KW-1185">Reference proteome</keyword>
<evidence type="ECO:0000256" key="1">
    <source>
        <dbReference type="SAM" id="MobiDB-lite"/>
    </source>
</evidence>
<feature type="compositionally biased region" description="Basic and acidic residues" evidence="1">
    <location>
        <begin position="323"/>
        <end position="339"/>
    </location>
</feature>
<dbReference type="Gene3D" id="2.70.70.10">
    <property type="entry name" value="Glucose Permease (Domain IIA)"/>
    <property type="match status" value="1"/>
</dbReference>
<evidence type="ECO:0000313" key="3">
    <source>
        <dbReference type="EMBL" id="KAA8887898.1"/>
    </source>
</evidence>
<dbReference type="Proteomes" id="UP000323876">
    <property type="component" value="Unassembled WGS sequence"/>
</dbReference>
<dbReference type="RefSeq" id="WP_150402072.1">
    <property type="nucleotide sequence ID" value="NZ_VXLC01000004.1"/>
</dbReference>
<name>A0A5N0EEP3_9NOCA</name>
<dbReference type="PROSITE" id="PS51781">
    <property type="entry name" value="SH3B"/>
    <property type="match status" value="1"/>
</dbReference>
<gene>
    <name evidence="3" type="ORF">F3087_12420</name>
</gene>
<feature type="region of interest" description="Disordered" evidence="1">
    <location>
        <begin position="294"/>
        <end position="390"/>
    </location>
</feature>
<feature type="region of interest" description="Disordered" evidence="1">
    <location>
        <begin position="434"/>
        <end position="506"/>
    </location>
</feature>
<dbReference type="InterPro" id="IPR011055">
    <property type="entry name" value="Dup_hybrid_motif"/>
</dbReference>
<protein>
    <submittedName>
        <fullName evidence="3">M23 family metallopeptidase</fullName>
    </submittedName>
</protein>
<sequence>MRSINPRRTGRWIFPSAVTTLVLATLIGLTVTISPVSAEPTADGLDDAITDTLATQPAARTGTSDKPPVIDRMRSDGEWVFGAATVPEDSDSEEAPKSTLYVAKLDDEGDWDVAFEGTPEFGSMVSNAPESVVSGGEKAALAAPQPRSGNTGLSLPWKQGQSWYMGGGPHGISGESRPYNSVDFNGGDGRVLAPASGRIYKTCVRNGSAEVKIVHNNGFTTSYYHMTDLIGAADGTEITAGTYLGRTGTQLPCGGFASGAHVHMSLYKGAQPVPVNGVTIGGWTFREGREAYGGYAEHEGQQVRTGGRLVNYGGGDDSSPKPTDPKPTDPKPTDPKPTDPKPTNPKPPTTTPKPPKPNPTLAKGTVRPYPDRNRNVNLRSGPGTRNSVVGTVRDGDVLTITCTARGDRLSGKWGGTDLWNKLDNGKWISDGFLETGSNGPVAPACQSNETPKPAPHKGTDGDEPDAGQSDENTGEEQPAEESPEDEWTEDEWPDDEWGDSDWSWWN</sequence>
<proteinExistence type="predicted"/>
<dbReference type="OrthoDB" id="6188067at2"/>
<dbReference type="Gene3D" id="2.30.30.40">
    <property type="entry name" value="SH3 Domains"/>
    <property type="match status" value="1"/>
</dbReference>
<organism evidence="3 4">
    <name type="scientific">Nocardia colli</name>
    <dbReference type="NCBI Taxonomy" id="2545717"/>
    <lineage>
        <taxon>Bacteria</taxon>
        <taxon>Bacillati</taxon>
        <taxon>Actinomycetota</taxon>
        <taxon>Actinomycetes</taxon>
        <taxon>Mycobacteriales</taxon>
        <taxon>Nocardiaceae</taxon>
        <taxon>Nocardia</taxon>
    </lineage>
</organism>
<comment type="caution">
    <text evidence="3">The sequence shown here is derived from an EMBL/GenBank/DDBJ whole genome shotgun (WGS) entry which is preliminary data.</text>
</comment>
<feature type="compositionally biased region" description="Polar residues" evidence="1">
    <location>
        <begin position="375"/>
        <end position="389"/>
    </location>
</feature>
<dbReference type="InterPro" id="IPR016047">
    <property type="entry name" value="M23ase_b-sheet_dom"/>
</dbReference>
<dbReference type="EMBL" id="VXLC01000004">
    <property type="protein sequence ID" value="KAA8887898.1"/>
    <property type="molecule type" value="Genomic_DNA"/>
</dbReference>
<feature type="compositionally biased region" description="Pro residues" evidence="1">
    <location>
        <begin position="340"/>
        <end position="358"/>
    </location>
</feature>